<dbReference type="PANTHER" id="PTHR30373">
    <property type="entry name" value="UPF0603 PROTEIN YGCG"/>
    <property type="match status" value="1"/>
</dbReference>
<dbReference type="eggNOG" id="COG3762">
    <property type="taxonomic scope" value="Bacteria"/>
</dbReference>
<name>C5B2E9_METEA</name>
<feature type="domain" description="TPM" evidence="1">
    <location>
        <begin position="116"/>
        <end position="204"/>
    </location>
</feature>
<evidence type="ECO:0000313" key="2">
    <source>
        <dbReference type="EMBL" id="ACS39804.1"/>
    </source>
</evidence>
<dbReference type="InterPro" id="IPR007621">
    <property type="entry name" value="TPM_dom"/>
</dbReference>
<accession>C5B2E9</accession>
<dbReference type="STRING" id="272630.MexAM1_META1p1997"/>
<dbReference type="Gene3D" id="3.10.310.50">
    <property type="match status" value="1"/>
</dbReference>
<dbReference type="HOGENOM" id="CLU_086382_0_0_5"/>
<dbReference type="AlphaFoldDB" id="C5B2E9"/>
<dbReference type="EMBL" id="CP001510">
    <property type="protein sequence ID" value="ACS39804.1"/>
    <property type="molecule type" value="Genomic_DNA"/>
</dbReference>
<gene>
    <name evidence="2" type="ordered locus">MexAM1_META1p1997</name>
</gene>
<evidence type="ECO:0000313" key="3">
    <source>
        <dbReference type="Proteomes" id="UP000009081"/>
    </source>
</evidence>
<sequence length="227" mass="23627">MAVEDSPAGAARSAAGERPVTGSVSILDPAARERIAAAIGRAETGTSGEIVVLVSASAGLYRSPGLALALAVALALPWPLILLTELGAGEIALAQAATVLVTLLLTLNERLRITLTPRRWQRERAHAAARREFFAHGLTGTRGRTGVLVYVALAERYAEIVADKGVRARVEDAQWRAIVSELLGAAGRGALGEGLVSAVEQVGAVLKAELPGSHGDNQLPNRVIVLD</sequence>
<dbReference type="Pfam" id="PF04536">
    <property type="entry name" value="TPM_phosphatase"/>
    <property type="match status" value="1"/>
</dbReference>
<reference evidence="2 3" key="1">
    <citation type="journal article" date="2009" name="PLoS ONE">
        <title>Methylobacterium genome sequences: a reference blueprint to investigate microbial metabolism of C1 compounds from natural and industrial sources.</title>
        <authorList>
            <person name="Vuilleumier S."/>
            <person name="Chistoserdova L."/>
            <person name="Lee M.-C."/>
            <person name="Bringel F."/>
            <person name="Lajus A."/>
            <person name="Zhou Y."/>
            <person name="Gourion B."/>
            <person name="Barbe V."/>
            <person name="Chang J."/>
            <person name="Cruveiller S."/>
            <person name="Dossat C."/>
            <person name="Gillett W."/>
            <person name="Gruffaz C."/>
            <person name="Haugen E."/>
            <person name="Hourcade E."/>
            <person name="Levy R."/>
            <person name="Mangenot S."/>
            <person name="Muller E."/>
            <person name="Nadalig T."/>
            <person name="Pagni M."/>
            <person name="Penny C."/>
            <person name="Peyraud R."/>
            <person name="Robinson D.G."/>
            <person name="Roche D."/>
            <person name="Rouy Z."/>
            <person name="Saenampechek C."/>
            <person name="Salvignol G."/>
            <person name="Vallenet D."/>
            <person name="Wu Z."/>
            <person name="Marx C.J."/>
            <person name="Vorholt J.A."/>
            <person name="Olson M.V."/>
            <person name="Kaul R."/>
            <person name="Weissenbach J."/>
            <person name="Medigue C."/>
            <person name="Lidstrom M.E."/>
        </authorList>
    </citation>
    <scope>NUCLEOTIDE SEQUENCE [LARGE SCALE GENOMIC DNA]</scope>
    <source>
        <strain evidence="3">ATCC 14718 / DSM 1338 / JCM 2805 / NCIMB 9133 / AM1</strain>
    </source>
</reference>
<protein>
    <recommendedName>
        <fullName evidence="1">TPM domain-containing protein</fullName>
    </recommendedName>
</protein>
<dbReference type="PANTHER" id="PTHR30373:SF8">
    <property type="entry name" value="BLL7265 PROTEIN"/>
    <property type="match status" value="1"/>
</dbReference>
<dbReference type="Proteomes" id="UP000009081">
    <property type="component" value="Chromosome"/>
</dbReference>
<dbReference type="KEGG" id="mea:Mex_1p1997"/>
<keyword evidence="3" id="KW-1185">Reference proteome</keyword>
<evidence type="ECO:0000259" key="1">
    <source>
        <dbReference type="Pfam" id="PF04536"/>
    </source>
</evidence>
<proteinExistence type="predicted"/>
<organism evidence="2 3">
    <name type="scientific">Methylorubrum extorquens (strain ATCC 14718 / DSM 1338 / JCM 2805 / NCIMB 9133 / AM1)</name>
    <name type="common">Methylobacterium extorquens</name>
    <dbReference type="NCBI Taxonomy" id="272630"/>
    <lineage>
        <taxon>Bacteria</taxon>
        <taxon>Pseudomonadati</taxon>
        <taxon>Pseudomonadota</taxon>
        <taxon>Alphaproteobacteria</taxon>
        <taxon>Hyphomicrobiales</taxon>
        <taxon>Methylobacteriaceae</taxon>
        <taxon>Methylorubrum</taxon>
    </lineage>
</organism>